<proteinExistence type="predicted"/>
<dbReference type="PANTHER" id="PTHR10622:SF10">
    <property type="entry name" value="HET DOMAIN-CONTAINING PROTEIN"/>
    <property type="match status" value="1"/>
</dbReference>
<dbReference type="EMBL" id="MPDP01000068">
    <property type="protein sequence ID" value="KAK1485724.1"/>
    <property type="molecule type" value="Genomic_DNA"/>
</dbReference>
<evidence type="ECO:0000313" key="2">
    <source>
        <dbReference type="Proteomes" id="UP001239213"/>
    </source>
</evidence>
<gene>
    <name evidence="1" type="ORF">CCUS01_03865</name>
</gene>
<dbReference type="AlphaFoldDB" id="A0AAI9VGQ3"/>
<organism evidence="1 2">
    <name type="scientific">Colletotrichum cuscutae</name>
    <dbReference type="NCBI Taxonomy" id="1209917"/>
    <lineage>
        <taxon>Eukaryota</taxon>
        <taxon>Fungi</taxon>
        <taxon>Dikarya</taxon>
        <taxon>Ascomycota</taxon>
        <taxon>Pezizomycotina</taxon>
        <taxon>Sordariomycetes</taxon>
        <taxon>Hypocreomycetidae</taxon>
        <taxon>Glomerellales</taxon>
        <taxon>Glomerellaceae</taxon>
        <taxon>Colletotrichum</taxon>
        <taxon>Colletotrichum acutatum species complex</taxon>
    </lineage>
</organism>
<dbReference type="PANTHER" id="PTHR10622">
    <property type="entry name" value="HET DOMAIN-CONTAINING PROTEIN"/>
    <property type="match status" value="1"/>
</dbReference>
<sequence length="122" mass="14152">MRLINVNTGLLEVFNDAKSRPQYAILSHTWGEEEDDVPCRDDPNWITKLRESRWFTRGWTLQELLEPSELTFYSENWRSLGSKRQLSSAIVEITGIPRPIFVGATKIREASVAQRMSWAAKR</sequence>
<protein>
    <recommendedName>
        <fullName evidence="3">Heterokaryon incompatibility domain-containing protein</fullName>
    </recommendedName>
</protein>
<reference evidence="1" key="1">
    <citation type="submission" date="2016-11" db="EMBL/GenBank/DDBJ databases">
        <title>The genome sequence of Colletotrichum cuscutae.</title>
        <authorList>
            <person name="Baroncelli R."/>
        </authorList>
    </citation>
    <scope>NUCLEOTIDE SEQUENCE</scope>
    <source>
        <strain evidence="1">IMI 304802</strain>
    </source>
</reference>
<comment type="caution">
    <text evidence="1">The sequence shown here is derived from an EMBL/GenBank/DDBJ whole genome shotgun (WGS) entry which is preliminary data.</text>
</comment>
<accession>A0AAI9VGQ3</accession>
<keyword evidence="2" id="KW-1185">Reference proteome</keyword>
<evidence type="ECO:0000313" key="1">
    <source>
        <dbReference type="EMBL" id="KAK1485724.1"/>
    </source>
</evidence>
<name>A0AAI9VGQ3_9PEZI</name>
<evidence type="ECO:0008006" key="3">
    <source>
        <dbReference type="Google" id="ProtNLM"/>
    </source>
</evidence>
<dbReference type="Proteomes" id="UP001239213">
    <property type="component" value="Unassembled WGS sequence"/>
</dbReference>